<evidence type="ECO:0000256" key="1">
    <source>
        <dbReference type="ARBA" id="ARBA00023015"/>
    </source>
</evidence>
<organism evidence="6 7">
    <name type="scientific">Blastococcus deserti</name>
    <dbReference type="NCBI Taxonomy" id="2259033"/>
    <lineage>
        <taxon>Bacteria</taxon>
        <taxon>Bacillati</taxon>
        <taxon>Actinomycetota</taxon>
        <taxon>Actinomycetes</taxon>
        <taxon>Geodermatophilales</taxon>
        <taxon>Geodermatophilaceae</taxon>
        <taxon>Blastococcus</taxon>
    </lineage>
</organism>
<dbReference type="SUPFAM" id="SSF48498">
    <property type="entry name" value="Tetracyclin repressor-like, C-terminal domain"/>
    <property type="match status" value="1"/>
</dbReference>
<comment type="caution">
    <text evidence="6">The sequence shown here is derived from an EMBL/GenBank/DDBJ whole genome shotgun (WGS) entry which is preliminary data.</text>
</comment>
<evidence type="ECO:0000313" key="6">
    <source>
        <dbReference type="EMBL" id="MFD2091898.1"/>
    </source>
</evidence>
<dbReference type="Proteomes" id="UP001597402">
    <property type="component" value="Unassembled WGS sequence"/>
</dbReference>
<keyword evidence="3" id="KW-0804">Transcription</keyword>
<dbReference type="InterPro" id="IPR049445">
    <property type="entry name" value="TetR_SbtR-like_C"/>
</dbReference>
<dbReference type="PROSITE" id="PS50977">
    <property type="entry name" value="HTH_TETR_2"/>
    <property type="match status" value="1"/>
</dbReference>
<dbReference type="Gene3D" id="1.10.357.10">
    <property type="entry name" value="Tetracycline Repressor, domain 2"/>
    <property type="match status" value="1"/>
</dbReference>
<dbReference type="InterPro" id="IPR001647">
    <property type="entry name" value="HTH_TetR"/>
</dbReference>
<name>A0ABW4XB76_9ACTN</name>
<gene>
    <name evidence="6" type="ORF">ACFSHS_09990</name>
</gene>
<keyword evidence="2 4" id="KW-0238">DNA-binding</keyword>
<dbReference type="Pfam" id="PF00440">
    <property type="entry name" value="TetR_N"/>
    <property type="match status" value="1"/>
</dbReference>
<reference evidence="7" key="1">
    <citation type="journal article" date="2019" name="Int. J. Syst. Evol. Microbiol.">
        <title>The Global Catalogue of Microorganisms (GCM) 10K type strain sequencing project: providing services to taxonomists for standard genome sequencing and annotation.</title>
        <authorList>
            <consortium name="The Broad Institute Genomics Platform"/>
            <consortium name="The Broad Institute Genome Sequencing Center for Infectious Disease"/>
            <person name="Wu L."/>
            <person name="Ma J."/>
        </authorList>
    </citation>
    <scope>NUCLEOTIDE SEQUENCE [LARGE SCALE GENOMIC DNA]</scope>
    <source>
        <strain evidence="7">JCM 3338</strain>
    </source>
</reference>
<keyword evidence="7" id="KW-1185">Reference proteome</keyword>
<feature type="DNA-binding region" description="H-T-H motif" evidence="4">
    <location>
        <begin position="37"/>
        <end position="56"/>
    </location>
</feature>
<proteinExistence type="predicted"/>
<dbReference type="EMBL" id="JBHUHP010000009">
    <property type="protein sequence ID" value="MFD2091898.1"/>
    <property type="molecule type" value="Genomic_DNA"/>
</dbReference>
<dbReference type="PANTHER" id="PTHR30055">
    <property type="entry name" value="HTH-TYPE TRANSCRIPTIONAL REGULATOR RUTR"/>
    <property type="match status" value="1"/>
</dbReference>
<keyword evidence="1" id="KW-0805">Transcription regulation</keyword>
<protein>
    <submittedName>
        <fullName evidence="6">TetR/AcrR family transcriptional regulator</fullName>
    </submittedName>
</protein>
<dbReference type="InterPro" id="IPR036271">
    <property type="entry name" value="Tet_transcr_reg_TetR-rel_C_sf"/>
</dbReference>
<evidence type="ECO:0000259" key="5">
    <source>
        <dbReference type="PROSITE" id="PS50977"/>
    </source>
</evidence>
<accession>A0ABW4XB76</accession>
<sequence>MPKLWTDTVADHRRAVRDAVLDATAALVAEQGLASVAMTQVADRAGIGRATLYKYFPDLESVLAAWHERQVAGHLAQLTAARDRAGTALDRLAAVLHAYAWLSRGHDGSQLAAALHRGAHADAARRRLHDFVRELVAEAARDGRVRTDVPPDELADYVTAALSAAGAAEDAAVARLVAVTLDGLRAAR</sequence>
<dbReference type="PANTHER" id="PTHR30055:SF234">
    <property type="entry name" value="HTH-TYPE TRANSCRIPTIONAL REGULATOR BETI"/>
    <property type="match status" value="1"/>
</dbReference>
<dbReference type="InterPro" id="IPR050109">
    <property type="entry name" value="HTH-type_TetR-like_transc_reg"/>
</dbReference>
<evidence type="ECO:0000256" key="2">
    <source>
        <dbReference type="ARBA" id="ARBA00023125"/>
    </source>
</evidence>
<dbReference type="RefSeq" id="WP_376874698.1">
    <property type="nucleotide sequence ID" value="NZ_JBHUHP010000009.1"/>
</dbReference>
<dbReference type="Pfam" id="PF21597">
    <property type="entry name" value="TetR_C_43"/>
    <property type="match status" value="1"/>
</dbReference>
<feature type="domain" description="HTH tetR-type" evidence="5">
    <location>
        <begin position="14"/>
        <end position="74"/>
    </location>
</feature>
<dbReference type="InterPro" id="IPR009057">
    <property type="entry name" value="Homeodomain-like_sf"/>
</dbReference>
<dbReference type="SUPFAM" id="SSF46689">
    <property type="entry name" value="Homeodomain-like"/>
    <property type="match status" value="1"/>
</dbReference>
<evidence type="ECO:0000313" key="7">
    <source>
        <dbReference type="Proteomes" id="UP001597402"/>
    </source>
</evidence>
<evidence type="ECO:0000256" key="3">
    <source>
        <dbReference type="ARBA" id="ARBA00023163"/>
    </source>
</evidence>
<evidence type="ECO:0000256" key="4">
    <source>
        <dbReference type="PROSITE-ProRule" id="PRU00335"/>
    </source>
</evidence>
<dbReference type="PRINTS" id="PR00455">
    <property type="entry name" value="HTHTETR"/>
</dbReference>